<dbReference type="EMBL" id="MOMC01000069">
    <property type="protein sequence ID" value="ONH24669.1"/>
    <property type="molecule type" value="Genomic_DNA"/>
</dbReference>
<evidence type="ECO:0000256" key="3">
    <source>
        <dbReference type="ARBA" id="ARBA00023002"/>
    </source>
</evidence>
<evidence type="ECO:0000256" key="2">
    <source>
        <dbReference type="ARBA" id="ARBA00022643"/>
    </source>
</evidence>
<dbReference type="InterPro" id="IPR050172">
    <property type="entry name" value="SsuD_RutA_monooxygenase"/>
</dbReference>
<dbReference type="Gene3D" id="3.20.20.30">
    <property type="entry name" value="Luciferase-like domain"/>
    <property type="match status" value="1"/>
</dbReference>
<dbReference type="PANTHER" id="PTHR42847:SF4">
    <property type="entry name" value="ALKANESULFONATE MONOOXYGENASE-RELATED"/>
    <property type="match status" value="1"/>
</dbReference>
<keyword evidence="4" id="KW-0503">Monooxygenase</keyword>
<dbReference type="GO" id="GO:0046306">
    <property type="term" value="P:alkanesulfonate catabolic process"/>
    <property type="evidence" value="ECO:0007669"/>
    <property type="project" value="TreeGrafter"/>
</dbReference>
<feature type="domain" description="Luciferase-like" evidence="5">
    <location>
        <begin position="24"/>
        <end position="254"/>
    </location>
</feature>
<dbReference type="InterPro" id="IPR019921">
    <property type="entry name" value="Lucif-like_OxRdtase_Rv2161c"/>
</dbReference>
<dbReference type="STRING" id="1834516.BL253_29650"/>
<reference evidence="7" key="1">
    <citation type="submission" date="2016-10" db="EMBL/GenBank/DDBJ databases">
        <title>Frankia sp. NRRL B-16386 Genome sequencing.</title>
        <authorList>
            <person name="Ghodhbane-Gtari F."/>
            <person name="Swanson E."/>
            <person name="Gueddou A."/>
            <person name="Hezbri K."/>
            <person name="Ktari K."/>
            <person name="Nouioui I."/>
            <person name="Morris K."/>
            <person name="Simpson S."/>
            <person name="Abebe-Akele F."/>
            <person name="Thomas K."/>
            <person name="Gtari M."/>
            <person name="Tisa L.S."/>
        </authorList>
    </citation>
    <scope>NUCLEOTIDE SEQUENCE [LARGE SCALE GENOMIC DNA]</scope>
    <source>
        <strain evidence="7">NRRL B-16386</strain>
    </source>
</reference>
<keyword evidence="7" id="KW-1185">Reference proteome</keyword>
<evidence type="ECO:0000313" key="6">
    <source>
        <dbReference type="EMBL" id="ONH24669.1"/>
    </source>
</evidence>
<evidence type="ECO:0000256" key="1">
    <source>
        <dbReference type="ARBA" id="ARBA00022630"/>
    </source>
</evidence>
<keyword evidence="3" id="KW-0560">Oxidoreductase</keyword>
<dbReference type="RefSeq" id="WP_076820727.1">
    <property type="nucleotide sequence ID" value="NZ_MOMC01000069.1"/>
</dbReference>
<comment type="caution">
    <text evidence="6">The sequence shown here is derived from an EMBL/GenBank/DDBJ whole genome shotgun (WGS) entry which is preliminary data.</text>
</comment>
<protein>
    <submittedName>
        <fullName evidence="6">LLM class F420-dependent oxidoreductase</fullName>
    </submittedName>
</protein>
<dbReference type="NCBIfam" id="TIGR03619">
    <property type="entry name" value="F420_Rv2161c"/>
    <property type="match status" value="1"/>
</dbReference>
<evidence type="ECO:0000313" key="7">
    <source>
        <dbReference type="Proteomes" id="UP000188929"/>
    </source>
</evidence>
<dbReference type="InterPro" id="IPR011251">
    <property type="entry name" value="Luciferase-like_dom"/>
</dbReference>
<keyword evidence="1" id="KW-0285">Flavoprotein</keyword>
<dbReference type="InterPro" id="IPR036661">
    <property type="entry name" value="Luciferase-like_sf"/>
</dbReference>
<keyword evidence="2" id="KW-0288">FMN</keyword>
<dbReference type="GO" id="GO:0008726">
    <property type="term" value="F:alkanesulfonate monooxygenase activity"/>
    <property type="evidence" value="ECO:0007669"/>
    <property type="project" value="TreeGrafter"/>
</dbReference>
<name>A0A1V2I543_9ACTN</name>
<evidence type="ECO:0000259" key="5">
    <source>
        <dbReference type="Pfam" id="PF00296"/>
    </source>
</evidence>
<dbReference type="AlphaFoldDB" id="A0A1V2I543"/>
<dbReference type="SUPFAM" id="SSF51679">
    <property type="entry name" value="Bacterial luciferase-like"/>
    <property type="match status" value="1"/>
</dbReference>
<sequence length="308" mass="33140">MTTSRPRLAIGLPVGESMFRTDEQHKIVDLCRAADDAGIDTIVQSDHVVMGERTDRYPFGTFNFPHGSPWLEPLTLLSVVAGATSRVRLSTGVLIAGLRRAPLLAKMCATLDALSRGRLEIGVGTGWQPEEYETLDLDFDNRAQILDDTIAACRALWAPGGGAAVDLPTIAFEKIWCDPKPVQPNGPAVLFSGPLTRRNLRRITELGDGWIPIMGESTEGVAAGVEKIREAWAAAGRGDAVPRVRHSLPLARGEGRGLDLDRTLAAAAAMAETGVTEVSVPAAAFVRDSAEAAVWIGDLGRRWEKLWS</sequence>
<evidence type="ECO:0000256" key="4">
    <source>
        <dbReference type="ARBA" id="ARBA00023033"/>
    </source>
</evidence>
<gene>
    <name evidence="6" type="ORF">BL253_29650</name>
</gene>
<accession>A0A1V2I543</accession>
<organism evidence="6 7">
    <name type="scientific">Pseudofrankia asymbiotica</name>
    <dbReference type="NCBI Taxonomy" id="1834516"/>
    <lineage>
        <taxon>Bacteria</taxon>
        <taxon>Bacillati</taxon>
        <taxon>Actinomycetota</taxon>
        <taxon>Actinomycetes</taxon>
        <taxon>Frankiales</taxon>
        <taxon>Frankiaceae</taxon>
        <taxon>Pseudofrankia</taxon>
    </lineage>
</organism>
<proteinExistence type="predicted"/>
<dbReference type="PANTHER" id="PTHR42847">
    <property type="entry name" value="ALKANESULFONATE MONOOXYGENASE"/>
    <property type="match status" value="1"/>
</dbReference>
<dbReference type="Proteomes" id="UP000188929">
    <property type="component" value="Unassembled WGS sequence"/>
</dbReference>
<dbReference type="Pfam" id="PF00296">
    <property type="entry name" value="Bac_luciferase"/>
    <property type="match status" value="1"/>
</dbReference>